<feature type="non-terminal residue" evidence="1">
    <location>
        <position position="1"/>
    </location>
</feature>
<organism evidence="1 2">
    <name type="scientific">Dentiscutata heterogama</name>
    <dbReference type="NCBI Taxonomy" id="1316150"/>
    <lineage>
        <taxon>Eukaryota</taxon>
        <taxon>Fungi</taxon>
        <taxon>Fungi incertae sedis</taxon>
        <taxon>Mucoromycota</taxon>
        <taxon>Glomeromycotina</taxon>
        <taxon>Glomeromycetes</taxon>
        <taxon>Diversisporales</taxon>
        <taxon>Gigasporaceae</taxon>
        <taxon>Dentiscutata</taxon>
    </lineage>
</organism>
<gene>
    <name evidence="1" type="ORF">DHETER_LOCUS8256</name>
</gene>
<proteinExistence type="predicted"/>
<reference evidence="1" key="1">
    <citation type="submission" date="2021-06" db="EMBL/GenBank/DDBJ databases">
        <authorList>
            <person name="Kallberg Y."/>
            <person name="Tangrot J."/>
            <person name="Rosling A."/>
        </authorList>
    </citation>
    <scope>NUCLEOTIDE SEQUENCE</scope>
    <source>
        <strain evidence="1">IL203A</strain>
    </source>
</reference>
<protein>
    <submittedName>
        <fullName evidence="1">1820_t:CDS:1</fullName>
    </submittedName>
</protein>
<name>A0ACA9N1T6_9GLOM</name>
<keyword evidence="2" id="KW-1185">Reference proteome</keyword>
<evidence type="ECO:0000313" key="1">
    <source>
        <dbReference type="EMBL" id="CAG8627217.1"/>
    </source>
</evidence>
<feature type="non-terminal residue" evidence="1">
    <location>
        <position position="158"/>
    </location>
</feature>
<dbReference type="Proteomes" id="UP000789702">
    <property type="component" value="Unassembled WGS sequence"/>
</dbReference>
<sequence>SRVHKQNNNHISLLFTDSSRIYCALCPGKSYKNLQGLSQHESLIYSNYNISWAGLMPQPPEAISEFKKTLVFLIQDKLKKGVATKSICKCIMLGNVVGVYETLDQIFKDSNWDVHEYKNQQQTCVILVSQDTNQIQPKMEIQWRHRQIKDEVTMFQKQ</sequence>
<accession>A0ACA9N1T6</accession>
<comment type="caution">
    <text evidence="1">The sequence shown here is derived from an EMBL/GenBank/DDBJ whole genome shotgun (WGS) entry which is preliminary data.</text>
</comment>
<evidence type="ECO:0000313" key="2">
    <source>
        <dbReference type="Proteomes" id="UP000789702"/>
    </source>
</evidence>
<dbReference type="EMBL" id="CAJVPU010012847">
    <property type="protein sequence ID" value="CAG8627217.1"/>
    <property type="molecule type" value="Genomic_DNA"/>
</dbReference>